<feature type="region of interest" description="Disordered" evidence="8">
    <location>
        <begin position="185"/>
        <end position="214"/>
    </location>
</feature>
<feature type="transmembrane region" description="Helical" evidence="9">
    <location>
        <begin position="24"/>
        <end position="44"/>
    </location>
</feature>
<evidence type="ECO:0000256" key="9">
    <source>
        <dbReference type="SAM" id="Phobius"/>
    </source>
</evidence>
<dbReference type="Proteomes" id="UP001319883">
    <property type="component" value="Unassembled WGS sequence"/>
</dbReference>
<evidence type="ECO:0000313" key="11">
    <source>
        <dbReference type="EMBL" id="MBZ9568711.1"/>
    </source>
</evidence>
<dbReference type="PANTHER" id="PTHR30329:SF21">
    <property type="entry name" value="LIPOPROTEIN YIAD-RELATED"/>
    <property type="match status" value="1"/>
</dbReference>
<evidence type="ECO:0000256" key="3">
    <source>
        <dbReference type="ARBA" id="ARBA00022475"/>
    </source>
</evidence>
<name>A0ABS7X1D8_9GAMM</name>
<dbReference type="InterPro" id="IPR036737">
    <property type="entry name" value="OmpA-like_sf"/>
</dbReference>
<reference evidence="11 12" key="1">
    <citation type="submission" date="2021-05" db="EMBL/GenBank/DDBJ databases">
        <title>Petroleum and Energy Research Collection (APPE): ex situ preservation of microbial diversity associated with the oil industry and exploitation of its biotechnological potential.</title>
        <authorList>
            <person name="Paixao C.T.M."/>
            <person name="Gomes M.B."/>
            <person name="Oliveira V.M."/>
        </authorList>
    </citation>
    <scope>NUCLEOTIDE SEQUENCE [LARGE SCALE GENOMIC DNA]</scope>
    <source>
        <strain evidence="11 12">LIT2</strain>
    </source>
</reference>
<dbReference type="RefSeq" id="WP_224421212.1">
    <property type="nucleotide sequence ID" value="NZ_JAGXFD010000001.1"/>
</dbReference>
<dbReference type="Pfam" id="PF13677">
    <property type="entry name" value="MotB_plug"/>
    <property type="match status" value="1"/>
</dbReference>
<keyword evidence="12" id="KW-1185">Reference proteome</keyword>
<comment type="subcellular location">
    <subcellularLocation>
        <location evidence="1">Cell membrane</location>
        <topology evidence="1">Single-pass membrane protein</topology>
    </subcellularLocation>
</comment>
<evidence type="ECO:0000256" key="8">
    <source>
        <dbReference type="SAM" id="MobiDB-lite"/>
    </source>
</evidence>
<organism evidence="11 12">
    <name type="scientific">Modicisalibacter tunisiensis</name>
    <dbReference type="NCBI Taxonomy" id="390637"/>
    <lineage>
        <taxon>Bacteria</taxon>
        <taxon>Pseudomonadati</taxon>
        <taxon>Pseudomonadota</taxon>
        <taxon>Gammaproteobacteria</taxon>
        <taxon>Oceanospirillales</taxon>
        <taxon>Halomonadaceae</taxon>
        <taxon>Modicisalibacter</taxon>
    </lineage>
</organism>
<dbReference type="PROSITE" id="PS51123">
    <property type="entry name" value="OMPA_2"/>
    <property type="match status" value="1"/>
</dbReference>
<keyword evidence="5 9" id="KW-1133">Transmembrane helix</keyword>
<feature type="compositionally biased region" description="Basic and acidic residues" evidence="8">
    <location>
        <begin position="186"/>
        <end position="214"/>
    </location>
</feature>
<keyword evidence="3" id="KW-1003">Cell membrane</keyword>
<evidence type="ECO:0000313" key="12">
    <source>
        <dbReference type="Proteomes" id="UP001319883"/>
    </source>
</evidence>
<feature type="region of interest" description="Disordered" evidence="8">
    <location>
        <begin position="50"/>
        <end position="75"/>
    </location>
</feature>
<keyword evidence="6 7" id="KW-0472">Membrane</keyword>
<evidence type="ECO:0000256" key="6">
    <source>
        <dbReference type="ARBA" id="ARBA00023136"/>
    </source>
</evidence>
<comment type="caution">
    <text evidence="11">The sequence shown here is derived from an EMBL/GenBank/DDBJ whole genome shotgun (WGS) entry which is preliminary data.</text>
</comment>
<evidence type="ECO:0000256" key="1">
    <source>
        <dbReference type="ARBA" id="ARBA00004162"/>
    </source>
</evidence>
<evidence type="ECO:0000256" key="4">
    <source>
        <dbReference type="ARBA" id="ARBA00022692"/>
    </source>
</evidence>
<evidence type="ECO:0000256" key="7">
    <source>
        <dbReference type="PROSITE-ProRule" id="PRU00473"/>
    </source>
</evidence>
<evidence type="ECO:0000256" key="2">
    <source>
        <dbReference type="ARBA" id="ARBA00008914"/>
    </source>
</evidence>
<keyword evidence="4 9" id="KW-0812">Transmembrane</keyword>
<dbReference type="Pfam" id="PF00691">
    <property type="entry name" value="OmpA"/>
    <property type="match status" value="1"/>
</dbReference>
<dbReference type="InterPro" id="IPR006665">
    <property type="entry name" value="OmpA-like"/>
</dbReference>
<dbReference type="SUPFAM" id="SSF103088">
    <property type="entry name" value="OmpA-like"/>
    <property type="match status" value="1"/>
</dbReference>
<dbReference type="InterPro" id="IPR025713">
    <property type="entry name" value="MotB-like_N_dom"/>
</dbReference>
<protein>
    <submittedName>
        <fullName evidence="11">OmpA family protein</fullName>
    </submittedName>
</protein>
<evidence type="ECO:0000256" key="5">
    <source>
        <dbReference type="ARBA" id="ARBA00022989"/>
    </source>
</evidence>
<comment type="similarity">
    <text evidence="2">Belongs to the MotB family.</text>
</comment>
<feature type="domain" description="OmpA-like" evidence="10">
    <location>
        <begin position="91"/>
        <end position="211"/>
    </location>
</feature>
<dbReference type="PANTHER" id="PTHR30329">
    <property type="entry name" value="STATOR ELEMENT OF FLAGELLAR MOTOR COMPLEX"/>
    <property type="match status" value="1"/>
</dbReference>
<gene>
    <name evidence="11" type="ORF">KGQ91_13640</name>
</gene>
<dbReference type="Gene3D" id="3.30.1330.60">
    <property type="entry name" value="OmpA-like domain"/>
    <property type="match status" value="1"/>
</dbReference>
<dbReference type="EMBL" id="JAGXFD010000001">
    <property type="protein sequence ID" value="MBZ9568711.1"/>
    <property type="molecule type" value="Genomic_DNA"/>
</dbReference>
<evidence type="ECO:0000259" key="10">
    <source>
        <dbReference type="PROSITE" id="PS51123"/>
    </source>
</evidence>
<sequence>MGDGHDPLLPGQAKASGEDGESWLLSYLDVLTLLITLFVLLLTLTDPAAETASSSPAPLPGVAGPARATGTQPDLTGLLPRLDGVSVSRSDAGLNLRIQDHLLFASGQADLTAPGTDVLHRLLPLLEHTRGTISVEGHTDDVPIHTRRFPSNWELSSARASAVLRYLQDQGIAADRLRAIGYADTRPLRPNDSRRDRAANRRVELVVHERRAGP</sequence>
<proteinExistence type="inferred from homology"/>
<dbReference type="InterPro" id="IPR050330">
    <property type="entry name" value="Bact_OuterMem_StrucFunc"/>
</dbReference>
<dbReference type="CDD" id="cd07185">
    <property type="entry name" value="OmpA_C-like"/>
    <property type="match status" value="1"/>
</dbReference>
<accession>A0ABS7X1D8</accession>